<accession>A0A813GDC2</accession>
<gene>
    <name evidence="1" type="ORF">PGLA1383_LOCUS41377</name>
</gene>
<dbReference type="EMBL" id="CAJNNV010028339">
    <property type="protein sequence ID" value="CAE8624229.1"/>
    <property type="molecule type" value="Genomic_DNA"/>
</dbReference>
<protein>
    <submittedName>
        <fullName evidence="1">Uncharacterized protein</fullName>
    </submittedName>
</protein>
<comment type="caution">
    <text evidence="1">The sequence shown here is derived from an EMBL/GenBank/DDBJ whole genome shotgun (WGS) entry which is preliminary data.</text>
</comment>
<evidence type="ECO:0000313" key="1">
    <source>
        <dbReference type="EMBL" id="CAE8624229.1"/>
    </source>
</evidence>
<dbReference type="AlphaFoldDB" id="A0A813GDC2"/>
<dbReference type="Proteomes" id="UP000654075">
    <property type="component" value="Unassembled WGS sequence"/>
</dbReference>
<sequence>MVRRDGGAHGVWHTSQTLNFCRCSGCVKLKREALLNPENKGKTEKQLVHEGKFGYQRGNYDRRPVPDQMNAVRQEAAEQFKDELEARDDPLPESAPWLRSPQSYYIPQVPPVTFADFMPAARTVAKPIHGATTLQHGTVTHSAPSPVMPAPAVPDAVRWPAHRPPTSPMVYRAPAGSSYMSIPAATLPSAASAAASAQAAPTAPLPGLSRFRVAARTVQAVSAFRGATAGGQVVRDGWVLIPAPTSSPSPVNSAGVAGGWVLIPAPTSSPSPVNSAGAHGRLL</sequence>
<name>A0A813GDC2_POLGL</name>
<evidence type="ECO:0000313" key="2">
    <source>
        <dbReference type="Proteomes" id="UP000654075"/>
    </source>
</evidence>
<proteinExistence type="predicted"/>
<reference evidence="1" key="1">
    <citation type="submission" date="2021-02" db="EMBL/GenBank/DDBJ databases">
        <authorList>
            <person name="Dougan E. K."/>
            <person name="Rhodes N."/>
            <person name="Thang M."/>
            <person name="Chan C."/>
        </authorList>
    </citation>
    <scope>NUCLEOTIDE SEQUENCE</scope>
</reference>
<organism evidence="1 2">
    <name type="scientific">Polarella glacialis</name>
    <name type="common">Dinoflagellate</name>
    <dbReference type="NCBI Taxonomy" id="89957"/>
    <lineage>
        <taxon>Eukaryota</taxon>
        <taxon>Sar</taxon>
        <taxon>Alveolata</taxon>
        <taxon>Dinophyceae</taxon>
        <taxon>Suessiales</taxon>
        <taxon>Suessiaceae</taxon>
        <taxon>Polarella</taxon>
    </lineage>
</organism>
<keyword evidence="2" id="KW-1185">Reference proteome</keyword>